<evidence type="ECO:0000256" key="3">
    <source>
        <dbReference type="ARBA" id="ARBA00022630"/>
    </source>
</evidence>
<evidence type="ECO:0000256" key="8">
    <source>
        <dbReference type="ARBA" id="ARBA00022777"/>
    </source>
</evidence>
<dbReference type="GO" id="GO:0003919">
    <property type="term" value="F:FMN adenylyltransferase activity"/>
    <property type="evidence" value="ECO:0007669"/>
    <property type="project" value="UniProtKB-UniRule"/>
</dbReference>
<sequence length="321" mass="36163">MIIYRNWEDVKEIEKSAVALGNFDGVHLGHQKLIGEMVREAEEQGLTSVVFTFSNHPRNLIKGKGGVKNILYQNEKAKIIEGLGAEVLVDIPFTKEIMQLDPVAFVDHLLLEKLNMKAAFCGFNYSFGYKAQGTPEILRNIGLDEGFTVYEMDPFKINGNIVSSTMIRTMIAAGQVEKCPTYMGRHYAIGGEVVVGNKLGRKLGFPTSNLMIDESMVTPPNGVYVTYCVYNGKRYKSVTNVGVKPTIGSYKKNVETHIFDFDKILYGKRIVVEFLKKTRDEVKFDCVEDLSDQIMRDCREALQIHREIELKAAAENAEIEK</sequence>
<evidence type="ECO:0000256" key="2">
    <source>
        <dbReference type="ARBA" id="ARBA00005201"/>
    </source>
</evidence>
<evidence type="ECO:0000256" key="7">
    <source>
        <dbReference type="ARBA" id="ARBA00022741"/>
    </source>
</evidence>
<dbReference type="RefSeq" id="WP_090469469.1">
    <property type="nucleotide sequence ID" value="NZ_FOWF01000005.1"/>
</dbReference>
<evidence type="ECO:0000256" key="13">
    <source>
        <dbReference type="ARBA" id="ARBA00049494"/>
    </source>
</evidence>
<dbReference type="NCBIfam" id="TIGR00125">
    <property type="entry name" value="cyt_tran_rel"/>
    <property type="match status" value="1"/>
</dbReference>
<dbReference type="NCBIfam" id="TIGR00083">
    <property type="entry name" value="ribF"/>
    <property type="match status" value="1"/>
</dbReference>
<dbReference type="UniPathway" id="UPA00277">
    <property type="reaction ID" value="UER00407"/>
</dbReference>
<gene>
    <name evidence="16" type="ORF">SAMN05216508_101243</name>
</gene>
<comment type="pathway">
    <text evidence="1 14">Cofactor biosynthesis; FAD biosynthesis; FAD from FMN: step 1/1.</text>
</comment>
<proteinExistence type="inferred from homology"/>
<keyword evidence="17" id="KW-1185">Reference proteome</keyword>
<evidence type="ECO:0000256" key="1">
    <source>
        <dbReference type="ARBA" id="ARBA00004726"/>
    </source>
</evidence>
<comment type="catalytic activity">
    <reaction evidence="12 14">
        <text>riboflavin + ATP = FMN + ADP + H(+)</text>
        <dbReference type="Rhea" id="RHEA:14357"/>
        <dbReference type="ChEBI" id="CHEBI:15378"/>
        <dbReference type="ChEBI" id="CHEBI:30616"/>
        <dbReference type="ChEBI" id="CHEBI:57986"/>
        <dbReference type="ChEBI" id="CHEBI:58210"/>
        <dbReference type="ChEBI" id="CHEBI:456216"/>
        <dbReference type="EC" id="2.7.1.26"/>
    </reaction>
</comment>
<evidence type="ECO:0000313" key="16">
    <source>
        <dbReference type="EMBL" id="SFU30883.1"/>
    </source>
</evidence>
<dbReference type="AlphaFoldDB" id="A0A1I7F3V5"/>
<dbReference type="InterPro" id="IPR002606">
    <property type="entry name" value="Riboflavin_kinase_bac"/>
</dbReference>
<reference evidence="16 17" key="1">
    <citation type="submission" date="2016-10" db="EMBL/GenBank/DDBJ databases">
        <authorList>
            <person name="de Groot N.N."/>
        </authorList>
    </citation>
    <scope>NUCLEOTIDE SEQUENCE [LARGE SCALE GENOMIC DNA]</scope>
    <source>
        <strain evidence="16 17">KHGC13</strain>
    </source>
</reference>
<keyword evidence="4 14" id="KW-0288">FMN</keyword>
<evidence type="ECO:0000259" key="15">
    <source>
        <dbReference type="SMART" id="SM00904"/>
    </source>
</evidence>
<dbReference type="GO" id="GO:0006747">
    <property type="term" value="P:FAD biosynthetic process"/>
    <property type="evidence" value="ECO:0007669"/>
    <property type="project" value="UniProtKB-UniRule"/>
</dbReference>
<organism evidence="16 17">
    <name type="scientific">Eubacterium pyruvativorans</name>
    <dbReference type="NCBI Taxonomy" id="155865"/>
    <lineage>
        <taxon>Bacteria</taxon>
        <taxon>Bacillati</taxon>
        <taxon>Bacillota</taxon>
        <taxon>Clostridia</taxon>
        <taxon>Eubacteriales</taxon>
        <taxon>Eubacteriaceae</taxon>
        <taxon>Eubacterium</taxon>
    </lineage>
</organism>
<dbReference type="InterPro" id="IPR015864">
    <property type="entry name" value="FAD_synthase"/>
</dbReference>
<comment type="similarity">
    <text evidence="14">Belongs to the ribF family.</text>
</comment>
<comment type="catalytic activity">
    <reaction evidence="13 14">
        <text>FMN + ATP + H(+) = FAD + diphosphate</text>
        <dbReference type="Rhea" id="RHEA:17237"/>
        <dbReference type="ChEBI" id="CHEBI:15378"/>
        <dbReference type="ChEBI" id="CHEBI:30616"/>
        <dbReference type="ChEBI" id="CHEBI:33019"/>
        <dbReference type="ChEBI" id="CHEBI:57692"/>
        <dbReference type="ChEBI" id="CHEBI:58210"/>
        <dbReference type="EC" id="2.7.7.2"/>
    </reaction>
</comment>
<evidence type="ECO:0000256" key="9">
    <source>
        <dbReference type="ARBA" id="ARBA00022827"/>
    </source>
</evidence>
<evidence type="ECO:0000256" key="5">
    <source>
        <dbReference type="ARBA" id="ARBA00022679"/>
    </source>
</evidence>
<dbReference type="UniPathway" id="UPA00276">
    <property type="reaction ID" value="UER00406"/>
</dbReference>
<feature type="domain" description="Riboflavin kinase" evidence="15">
    <location>
        <begin position="182"/>
        <end position="306"/>
    </location>
</feature>
<dbReference type="Pfam" id="PF06574">
    <property type="entry name" value="FAD_syn"/>
    <property type="match status" value="1"/>
</dbReference>
<accession>A0A1I7F3V5</accession>
<evidence type="ECO:0000313" key="17">
    <source>
        <dbReference type="Proteomes" id="UP000198817"/>
    </source>
</evidence>
<dbReference type="EC" id="2.7.1.26" evidence="14"/>
<dbReference type="EC" id="2.7.7.2" evidence="14"/>
<dbReference type="Gene3D" id="2.40.30.30">
    <property type="entry name" value="Riboflavin kinase-like"/>
    <property type="match status" value="1"/>
</dbReference>
<evidence type="ECO:0000256" key="6">
    <source>
        <dbReference type="ARBA" id="ARBA00022695"/>
    </source>
</evidence>
<dbReference type="GO" id="GO:0005524">
    <property type="term" value="F:ATP binding"/>
    <property type="evidence" value="ECO:0007669"/>
    <property type="project" value="UniProtKB-UniRule"/>
</dbReference>
<dbReference type="Pfam" id="PF01687">
    <property type="entry name" value="Flavokinase"/>
    <property type="match status" value="1"/>
</dbReference>
<keyword evidence="3 14" id="KW-0285">Flavoprotein</keyword>
<dbReference type="SUPFAM" id="SSF82114">
    <property type="entry name" value="Riboflavin kinase-like"/>
    <property type="match status" value="1"/>
</dbReference>
<comment type="pathway">
    <text evidence="2 14">Cofactor biosynthesis; FMN biosynthesis; FMN from riboflavin (ATP route): step 1/1.</text>
</comment>
<dbReference type="EMBL" id="FPBT01000001">
    <property type="protein sequence ID" value="SFU30883.1"/>
    <property type="molecule type" value="Genomic_DNA"/>
</dbReference>
<keyword evidence="9 14" id="KW-0274">FAD</keyword>
<dbReference type="GO" id="GO:0009398">
    <property type="term" value="P:FMN biosynthetic process"/>
    <property type="evidence" value="ECO:0007669"/>
    <property type="project" value="UniProtKB-UniRule"/>
</dbReference>
<keyword evidence="5 14" id="KW-0808">Transferase</keyword>
<dbReference type="GO" id="GO:0009231">
    <property type="term" value="P:riboflavin biosynthetic process"/>
    <property type="evidence" value="ECO:0007669"/>
    <property type="project" value="InterPro"/>
</dbReference>
<dbReference type="PIRSF" id="PIRSF004491">
    <property type="entry name" value="FAD_Synth"/>
    <property type="match status" value="1"/>
</dbReference>
<name>A0A1I7F3V5_9FIRM</name>
<dbReference type="PANTHER" id="PTHR22749:SF6">
    <property type="entry name" value="RIBOFLAVIN KINASE"/>
    <property type="match status" value="1"/>
</dbReference>
<dbReference type="GO" id="GO:0008531">
    <property type="term" value="F:riboflavin kinase activity"/>
    <property type="evidence" value="ECO:0007669"/>
    <property type="project" value="UniProtKB-UniRule"/>
</dbReference>
<evidence type="ECO:0000256" key="14">
    <source>
        <dbReference type="PIRNR" id="PIRNR004491"/>
    </source>
</evidence>
<dbReference type="SMART" id="SM00904">
    <property type="entry name" value="Flavokinase"/>
    <property type="match status" value="1"/>
</dbReference>
<dbReference type="CDD" id="cd02064">
    <property type="entry name" value="FAD_synthetase_N"/>
    <property type="match status" value="1"/>
</dbReference>
<dbReference type="InterPro" id="IPR023468">
    <property type="entry name" value="Riboflavin_kinase"/>
</dbReference>
<dbReference type="PANTHER" id="PTHR22749">
    <property type="entry name" value="RIBOFLAVIN KINASE/FMN ADENYLYLTRANSFERASE"/>
    <property type="match status" value="1"/>
</dbReference>
<keyword evidence="7 14" id="KW-0547">Nucleotide-binding</keyword>
<dbReference type="InterPro" id="IPR015865">
    <property type="entry name" value="Riboflavin_kinase_bac/euk"/>
</dbReference>
<keyword evidence="10 14" id="KW-0067">ATP-binding</keyword>
<evidence type="ECO:0000256" key="4">
    <source>
        <dbReference type="ARBA" id="ARBA00022643"/>
    </source>
</evidence>
<keyword evidence="11" id="KW-0511">Multifunctional enzyme</keyword>
<dbReference type="SUPFAM" id="SSF52374">
    <property type="entry name" value="Nucleotidylyl transferase"/>
    <property type="match status" value="1"/>
</dbReference>
<dbReference type="STRING" id="155865.SAMN05216515_10597"/>
<evidence type="ECO:0000256" key="10">
    <source>
        <dbReference type="ARBA" id="ARBA00022840"/>
    </source>
</evidence>
<dbReference type="OrthoDB" id="9803667at2"/>
<dbReference type="Proteomes" id="UP000198817">
    <property type="component" value="Unassembled WGS sequence"/>
</dbReference>
<dbReference type="InterPro" id="IPR004821">
    <property type="entry name" value="Cyt_trans-like"/>
</dbReference>
<dbReference type="FunFam" id="3.40.50.620:FF:000021">
    <property type="entry name" value="Riboflavin biosynthesis protein"/>
    <property type="match status" value="1"/>
</dbReference>
<keyword evidence="8 14" id="KW-0418">Kinase</keyword>
<dbReference type="Gene3D" id="3.40.50.620">
    <property type="entry name" value="HUPs"/>
    <property type="match status" value="1"/>
</dbReference>
<dbReference type="InterPro" id="IPR014729">
    <property type="entry name" value="Rossmann-like_a/b/a_fold"/>
</dbReference>
<keyword evidence="6 14" id="KW-0548">Nucleotidyltransferase</keyword>
<evidence type="ECO:0000256" key="12">
    <source>
        <dbReference type="ARBA" id="ARBA00047880"/>
    </source>
</evidence>
<evidence type="ECO:0000256" key="11">
    <source>
        <dbReference type="ARBA" id="ARBA00023268"/>
    </source>
</evidence>
<protein>
    <recommendedName>
        <fullName evidence="14">Riboflavin biosynthesis protein</fullName>
    </recommendedName>
    <domain>
        <recommendedName>
            <fullName evidence="14">Riboflavin kinase</fullName>
            <ecNumber evidence="14">2.7.1.26</ecNumber>
        </recommendedName>
        <alternativeName>
            <fullName evidence="14">Flavokinase</fullName>
        </alternativeName>
    </domain>
    <domain>
        <recommendedName>
            <fullName evidence="14">FMN adenylyltransferase</fullName>
            <ecNumber evidence="14">2.7.7.2</ecNumber>
        </recommendedName>
        <alternativeName>
            <fullName evidence="14">FAD pyrophosphorylase</fullName>
        </alternativeName>
        <alternativeName>
            <fullName evidence="14">FAD synthase</fullName>
        </alternativeName>
    </domain>
</protein>
<dbReference type="NCBIfam" id="NF004162">
    <property type="entry name" value="PRK05627.1-5"/>
    <property type="match status" value="1"/>
</dbReference>
<dbReference type="InterPro" id="IPR023465">
    <property type="entry name" value="Riboflavin_kinase_dom_sf"/>
</dbReference>